<reference evidence="1 2" key="1">
    <citation type="submission" date="2018-10" db="EMBL/GenBank/DDBJ databases">
        <authorList>
            <person name="Perry B.J."/>
            <person name="Sullivan J.T."/>
            <person name="Murphy R.J.T."/>
            <person name="Ramsay J.P."/>
            <person name="Ronson C.W."/>
        </authorList>
    </citation>
    <scope>NUCLEOTIDE SEQUENCE [LARGE SCALE GENOMIC DNA]</scope>
    <source>
        <strain evidence="1 2">NZP2014</strain>
    </source>
</reference>
<dbReference type="KEGG" id="merd:EB233_21895"/>
<name>A0A6M7UL10_9HYPH</name>
<organism evidence="1 2">
    <name type="scientific">Mesorhizobium erdmanii</name>
    <dbReference type="NCBI Taxonomy" id="1777866"/>
    <lineage>
        <taxon>Bacteria</taxon>
        <taxon>Pseudomonadati</taxon>
        <taxon>Pseudomonadota</taxon>
        <taxon>Alphaproteobacteria</taxon>
        <taxon>Hyphomicrobiales</taxon>
        <taxon>Phyllobacteriaceae</taxon>
        <taxon>Mesorhizobium</taxon>
    </lineage>
</organism>
<gene>
    <name evidence="1" type="ORF">EB233_21895</name>
</gene>
<dbReference type="Proteomes" id="UP000503339">
    <property type="component" value="Chromosome"/>
</dbReference>
<sequence length="75" mass="8243">MMFMQSGHDFLTSLSALVLLRIGVTFRSIRPKQHGGGSATTFWPTWRSFIEAITRQSGRFGPSVSLGRLARSSVG</sequence>
<evidence type="ECO:0000313" key="1">
    <source>
        <dbReference type="EMBL" id="QKC77814.1"/>
    </source>
</evidence>
<dbReference type="AlphaFoldDB" id="A0A6M7UL10"/>
<protein>
    <submittedName>
        <fullName evidence="1">Uncharacterized protein</fullName>
    </submittedName>
</protein>
<evidence type="ECO:0000313" key="2">
    <source>
        <dbReference type="Proteomes" id="UP000503339"/>
    </source>
</evidence>
<keyword evidence="2" id="KW-1185">Reference proteome</keyword>
<accession>A0A6M7UL10</accession>
<dbReference type="EMBL" id="CP033361">
    <property type="protein sequence ID" value="QKC77814.1"/>
    <property type="molecule type" value="Genomic_DNA"/>
</dbReference>
<proteinExistence type="predicted"/>